<dbReference type="EMBL" id="NMWU01000051">
    <property type="protein sequence ID" value="PLS29992.1"/>
    <property type="molecule type" value="Genomic_DNA"/>
</dbReference>
<organism evidence="1 2">
    <name type="scientific">Bifidobacterium margollesii</name>
    <dbReference type="NCBI Taxonomy" id="2020964"/>
    <lineage>
        <taxon>Bacteria</taxon>
        <taxon>Bacillati</taxon>
        <taxon>Actinomycetota</taxon>
        <taxon>Actinomycetes</taxon>
        <taxon>Bifidobacteriales</taxon>
        <taxon>Bifidobacteriaceae</taxon>
        <taxon>Bifidobacterium</taxon>
    </lineage>
</organism>
<comment type="caution">
    <text evidence="1">The sequence shown here is derived from an EMBL/GenBank/DDBJ whole genome shotgun (WGS) entry which is preliminary data.</text>
</comment>
<keyword evidence="2" id="KW-1185">Reference proteome</keyword>
<dbReference type="AlphaFoldDB" id="A0A2N5J700"/>
<dbReference type="Proteomes" id="UP000235050">
    <property type="component" value="Unassembled WGS sequence"/>
</dbReference>
<reference evidence="1 2" key="1">
    <citation type="submission" date="2017-07" db="EMBL/GenBank/DDBJ databases">
        <title>Bifidobacterium novel species.</title>
        <authorList>
            <person name="Lugli G.A."/>
            <person name="Milani C."/>
            <person name="Duranti S."/>
            <person name="Mangifesta M."/>
        </authorList>
    </citation>
    <scope>NUCLEOTIDE SEQUENCE [LARGE SCALE GENOMIC DNA]</scope>
    <source>
        <strain evidence="2">Uis1B</strain>
    </source>
</reference>
<accession>A0A2N5J700</accession>
<proteinExistence type="predicted"/>
<gene>
    <name evidence="1" type="ORF">Uis1B_2174</name>
</gene>
<evidence type="ECO:0000313" key="2">
    <source>
        <dbReference type="Proteomes" id="UP000235050"/>
    </source>
</evidence>
<dbReference type="RefSeq" id="WP_101618319.1">
    <property type="nucleotide sequence ID" value="NZ_NMWU01000051.1"/>
</dbReference>
<name>A0A2N5J700_9BIFI</name>
<protein>
    <submittedName>
        <fullName evidence="1">Uncharacterized protein</fullName>
    </submittedName>
</protein>
<evidence type="ECO:0000313" key="1">
    <source>
        <dbReference type="EMBL" id="PLS29992.1"/>
    </source>
</evidence>
<sequence length="92" mass="9951">MTDITIRRMLDAGLVPHGTPIDLVLATPDGRDGEHAGTVPVEDMPYAPDWILDAPLILIDARDRGRLRLAIGIAPPVRRRAHAGEETPCNPA</sequence>